<feature type="domain" description="Leucine-binding protein" evidence="5">
    <location>
        <begin position="29"/>
        <end position="355"/>
    </location>
</feature>
<protein>
    <submittedName>
        <fullName evidence="6">Branched-chain amino acid ABC transporter substrate-binding protein</fullName>
    </submittedName>
</protein>
<dbReference type="GO" id="GO:0006865">
    <property type="term" value="P:amino acid transport"/>
    <property type="evidence" value="ECO:0007669"/>
    <property type="project" value="UniProtKB-KW"/>
</dbReference>
<sequence>MGAEMKRLHHLILLGAAILFLGACSRQVSVKIGVVAPMSGPLAQYGKDIANGAQVAVDELNSDYFSIRGKRARFELVVEDDKASPDEGKLAAQKLIDSGVVAVFGHFNSGVSIAAAPLYAGAGIPQLSASTNPKYTRMGLKTAFRITADDIQQGATLARLIGEKLKAKSLYIVDDRTTFGLGIADEVERMVKSATLKASRDNVDPKSADYAALVKKITDAQADTVFFGGDEAAGVPLLKALRAAGSTARFVGADAMCDASTLKAAGGTANSNYYCTIAGVPPSWLSSGIAFTDIYKSKYGAPGAYSTLSYDGIHILAQAMQQAGSIDPKEYLPTLAKGSFSGKIQGSIEFDEKGDIKDGTVVIYQSIGGQLVEQRNLL</sequence>
<keyword evidence="3" id="KW-0732">Signal</keyword>
<proteinExistence type="inferred from homology"/>
<evidence type="ECO:0000313" key="7">
    <source>
        <dbReference type="Proteomes" id="UP000265955"/>
    </source>
</evidence>
<dbReference type="InterPro" id="IPR000709">
    <property type="entry name" value="Leu_Ile_Val-bd"/>
</dbReference>
<organism evidence="6 7">
    <name type="scientific">Noviherbaspirillum saxi</name>
    <dbReference type="NCBI Taxonomy" id="2320863"/>
    <lineage>
        <taxon>Bacteria</taxon>
        <taxon>Pseudomonadati</taxon>
        <taxon>Pseudomonadota</taxon>
        <taxon>Betaproteobacteria</taxon>
        <taxon>Burkholderiales</taxon>
        <taxon>Oxalobacteraceae</taxon>
        <taxon>Noviherbaspirillum</taxon>
    </lineage>
</organism>
<evidence type="ECO:0000256" key="2">
    <source>
        <dbReference type="ARBA" id="ARBA00022448"/>
    </source>
</evidence>
<evidence type="ECO:0000256" key="3">
    <source>
        <dbReference type="ARBA" id="ARBA00022729"/>
    </source>
</evidence>
<dbReference type="Pfam" id="PF13458">
    <property type="entry name" value="Peripla_BP_6"/>
    <property type="match status" value="1"/>
</dbReference>
<dbReference type="EMBL" id="QYUO01000001">
    <property type="protein sequence ID" value="RJF97541.1"/>
    <property type="molecule type" value="Genomic_DNA"/>
</dbReference>
<evidence type="ECO:0000259" key="5">
    <source>
        <dbReference type="Pfam" id="PF13458"/>
    </source>
</evidence>
<comment type="caution">
    <text evidence="6">The sequence shown here is derived from an EMBL/GenBank/DDBJ whole genome shotgun (WGS) entry which is preliminary data.</text>
</comment>
<evidence type="ECO:0000256" key="4">
    <source>
        <dbReference type="ARBA" id="ARBA00022970"/>
    </source>
</evidence>
<keyword evidence="2" id="KW-0813">Transport</keyword>
<dbReference type="Proteomes" id="UP000265955">
    <property type="component" value="Unassembled WGS sequence"/>
</dbReference>
<dbReference type="SUPFAM" id="SSF53822">
    <property type="entry name" value="Periplasmic binding protein-like I"/>
    <property type="match status" value="1"/>
</dbReference>
<dbReference type="PRINTS" id="PR00337">
    <property type="entry name" value="LEUILEVALBP"/>
</dbReference>
<reference evidence="7" key="1">
    <citation type="submission" date="2018-09" db="EMBL/GenBank/DDBJ databases">
        <authorList>
            <person name="Zhu H."/>
        </authorList>
    </citation>
    <scope>NUCLEOTIDE SEQUENCE [LARGE SCALE GENOMIC DNA]</scope>
    <source>
        <strain evidence="7">K1R23-30</strain>
    </source>
</reference>
<dbReference type="CDD" id="cd06342">
    <property type="entry name" value="PBP1_ABC_LIVBP-like"/>
    <property type="match status" value="1"/>
</dbReference>
<evidence type="ECO:0000256" key="1">
    <source>
        <dbReference type="ARBA" id="ARBA00010062"/>
    </source>
</evidence>
<accession>A0A3A3FTM5</accession>
<gene>
    <name evidence="6" type="ORF">D3871_02610</name>
</gene>
<dbReference type="PANTHER" id="PTHR47151">
    <property type="entry name" value="LEU/ILE/VAL-BINDING ABC TRANSPORTER SUBUNIT"/>
    <property type="match status" value="1"/>
</dbReference>
<dbReference type="InterPro" id="IPR028081">
    <property type="entry name" value="Leu-bd"/>
</dbReference>
<comment type="similarity">
    <text evidence="1">Belongs to the leucine-binding protein family.</text>
</comment>
<dbReference type="InterPro" id="IPR028082">
    <property type="entry name" value="Peripla_BP_I"/>
</dbReference>
<keyword evidence="4" id="KW-0029">Amino-acid transport</keyword>
<keyword evidence="7" id="KW-1185">Reference proteome</keyword>
<name>A0A3A3FTM5_9BURK</name>
<dbReference type="AlphaFoldDB" id="A0A3A3FTM5"/>
<evidence type="ECO:0000313" key="6">
    <source>
        <dbReference type="EMBL" id="RJF97541.1"/>
    </source>
</evidence>
<dbReference type="PANTHER" id="PTHR47151:SF2">
    <property type="entry name" value="AMINO ACID BINDING PROTEIN"/>
    <property type="match status" value="1"/>
</dbReference>
<dbReference type="PROSITE" id="PS51257">
    <property type="entry name" value="PROKAR_LIPOPROTEIN"/>
    <property type="match status" value="1"/>
</dbReference>
<dbReference type="Gene3D" id="3.40.50.2300">
    <property type="match status" value="2"/>
</dbReference>